<dbReference type="EMBL" id="JAQQWM010000006">
    <property type="protein sequence ID" value="KAK8059295.1"/>
    <property type="molecule type" value="Genomic_DNA"/>
</dbReference>
<reference evidence="1 2" key="1">
    <citation type="submission" date="2023-01" db="EMBL/GenBank/DDBJ databases">
        <title>Analysis of 21 Apiospora genomes using comparative genomics revels a genus with tremendous synthesis potential of carbohydrate active enzymes and secondary metabolites.</title>
        <authorList>
            <person name="Sorensen T."/>
        </authorList>
    </citation>
    <scope>NUCLEOTIDE SEQUENCE [LARGE SCALE GENOMIC DNA]</scope>
    <source>
        <strain evidence="1 2">CBS 83171</strain>
    </source>
</reference>
<protein>
    <submittedName>
        <fullName evidence="1">Uncharacterized protein</fullName>
    </submittedName>
</protein>
<dbReference type="Proteomes" id="UP001446871">
    <property type="component" value="Unassembled WGS sequence"/>
</dbReference>
<evidence type="ECO:0000313" key="1">
    <source>
        <dbReference type="EMBL" id="KAK8059295.1"/>
    </source>
</evidence>
<gene>
    <name evidence="1" type="ORF">PG996_009225</name>
</gene>
<name>A0ABR1UK54_9PEZI</name>
<comment type="caution">
    <text evidence="1">The sequence shown here is derived from an EMBL/GenBank/DDBJ whole genome shotgun (WGS) entry which is preliminary data.</text>
</comment>
<proteinExistence type="predicted"/>
<sequence length="139" mass="15572">MRVSSNPVGLRQFVPRAQAPMNHGRHTRQARDVDSVRIRRQELQLLNINHLQGNPGPIGSLMVTPVFVSLLAHNLSHTGDHIQSEWDECAAALLRDVCRRERASTDPAAFSMGGHAIGSTTQRPTTRRVTITSWFRMEI</sequence>
<accession>A0ABR1UK54</accession>
<organism evidence="1 2">
    <name type="scientific">Apiospora saccharicola</name>
    <dbReference type="NCBI Taxonomy" id="335842"/>
    <lineage>
        <taxon>Eukaryota</taxon>
        <taxon>Fungi</taxon>
        <taxon>Dikarya</taxon>
        <taxon>Ascomycota</taxon>
        <taxon>Pezizomycotina</taxon>
        <taxon>Sordariomycetes</taxon>
        <taxon>Xylariomycetidae</taxon>
        <taxon>Amphisphaeriales</taxon>
        <taxon>Apiosporaceae</taxon>
        <taxon>Apiospora</taxon>
    </lineage>
</organism>
<keyword evidence="2" id="KW-1185">Reference proteome</keyword>
<evidence type="ECO:0000313" key="2">
    <source>
        <dbReference type="Proteomes" id="UP001446871"/>
    </source>
</evidence>